<dbReference type="Gene3D" id="3.30.450.20">
    <property type="entry name" value="PAS domain"/>
    <property type="match status" value="1"/>
</dbReference>
<dbReference type="KEGG" id="ehx:EMIHUDRAFT_458150"/>
<keyword evidence="1" id="KW-1133">Transmembrane helix</keyword>
<dbReference type="HOGENOM" id="CLU_1043658_0_0_1"/>
<dbReference type="GeneID" id="17268037"/>
<dbReference type="Proteomes" id="UP000013827">
    <property type="component" value="Unassembled WGS sequence"/>
</dbReference>
<evidence type="ECO:0000313" key="3">
    <source>
        <dbReference type="Proteomes" id="UP000013827"/>
    </source>
</evidence>
<dbReference type="EnsemblProtists" id="EOD22487">
    <property type="protein sequence ID" value="EOD22487"/>
    <property type="gene ID" value="EMIHUDRAFT_458150"/>
</dbReference>
<feature type="transmembrane region" description="Helical" evidence="1">
    <location>
        <begin position="231"/>
        <end position="252"/>
    </location>
</feature>
<organism evidence="2 3">
    <name type="scientific">Emiliania huxleyi (strain CCMP1516)</name>
    <dbReference type="NCBI Taxonomy" id="280463"/>
    <lineage>
        <taxon>Eukaryota</taxon>
        <taxon>Haptista</taxon>
        <taxon>Haptophyta</taxon>
        <taxon>Prymnesiophyceae</taxon>
        <taxon>Isochrysidales</taxon>
        <taxon>Noelaerhabdaceae</taxon>
        <taxon>Emiliania</taxon>
    </lineage>
</organism>
<feature type="transmembrane region" description="Helical" evidence="1">
    <location>
        <begin position="277"/>
        <end position="298"/>
    </location>
</feature>
<name>A0A0D3JG52_EMIH1</name>
<evidence type="ECO:0000256" key="1">
    <source>
        <dbReference type="SAM" id="Phobius"/>
    </source>
</evidence>
<keyword evidence="1" id="KW-0812">Transmembrane</keyword>
<dbReference type="RefSeq" id="XP_005774916.1">
    <property type="nucleotide sequence ID" value="XM_005774859.1"/>
</dbReference>
<reference evidence="2" key="2">
    <citation type="submission" date="2024-10" db="UniProtKB">
        <authorList>
            <consortium name="EnsemblProtists"/>
        </authorList>
    </citation>
    <scope>IDENTIFICATION</scope>
</reference>
<dbReference type="PaxDb" id="2903-EOD22487"/>
<feature type="transmembrane region" description="Helical" evidence="1">
    <location>
        <begin position="152"/>
        <end position="174"/>
    </location>
</feature>
<keyword evidence="1" id="KW-0472">Membrane</keyword>
<evidence type="ECO:0008006" key="4">
    <source>
        <dbReference type="Google" id="ProtNLM"/>
    </source>
</evidence>
<accession>A0A0D3JG52</accession>
<reference evidence="3" key="1">
    <citation type="journal article" date="2013" name="Nature">
        <title>Pan genome of the phytoplankton Emiliania underpins its global distribution.</title>
        <authorList>
            <person name="Read B.A."/>
            <person name="Kegel J."/>
            <person name="Klute M.J."/>
            <person name="Kuo A."/>
            <person name="Lefebvre S.C."/>
            <person name="Maumus F."/>
            <person name="Mayer C."/>
            <person name="Miller J."/>
            <person name="Monier A."/>
            <person name="Salamov A."/>
            <person name="Young J."/>
            <person name="Aguilar M."/>
            <person name="Claverie J.M."/>
            <person name="Frickenhaus S."/>
            <person name="Gonzalez K."/>
            <person name="Herman E.K."/>
            <person name="Lin Y.C."/>
            <person name="Napier J."/>
            <person name="Ogata H."/>
            <person name="Sarno A.F."/>
            <person name="Shmutz J."/>
            <person name="Schroeder D."/>
            <person name="de Vargas C."/>
            <person name="Verret F."/>
            <person name="von Dassow P."/>
            <person name="Valentin K."/>
            <person name="Van de Peer Y."/>
            <person name="Wheeler G."/>
            <person name="Dacks J.B."/>
            <person name="Delwiche C.F."/>
            <person name="Dyhrman S.T."/>
            <person name="Glockner G."/>
            <person name="John U."/>
            <person name="Richards T."/>
            <person name="Worden A.Z."/>
            <person name="Zhang X."/>
            <person name="Grigoriev I.V."/>
            <person name="Allen A.E."/>
            <person name="Bidle K."/>
            <person name="Borodovsky M."/>
            <person name="Bowler C."/>
            <person name="Brownlee C."/>
            <person name="Cock J.M."/>
            <person name="Elias M."/>
            <person name="Gladyshev V.N."/>
            <person name="Groth M."/>
            <person name="Guda C."/>
            <person name="Hadaegh A."/>
            <person name="Iglesias-Rodriguez M.D."/>
            <person name="Jenkins J."/>
            <person name="Jones B.M."/>
            <person name="Lawson T."/>
            <person name="Leese F."/>
            <person name="Lindquist E."/>
            <person name="Lobanov A."/>
            <person name="Lomsadze A."/>
            <person name="Malik S.B."/>
            <person name="Marsh M.E."/>
            <person name="Mackinder L."/>
            <person name="Mock T."/>
            <person name="Mueller-Roeber B."/>
            <person name="Pagarete A."/>
            <person name="Parker M."/>
            <person name="Probert I."/>
            <person name="Quesneville H."/>
            <person name="Raines C."/>
            <person name="Rensing S.A."/>
            <person name="Riano-Pachon D.M."/>
            <person name="Richier S."/>
            <person name="Rokitta S."/>
            <person name="Shiraiwa Y."/>
            <person name="Soanes D.M."/>
            <person name="van der Giezen M."/>
            <person name="Wahlund T.M."/>
            <person name="Williams B."/>
            <person name="Wilson W."/>
            <person name="Wolfe G."/>
            <person name="Wurch L.L."/>
        </authorList>
    </citation>
    <scope>NUCLEOTIDE SEQUENCE</scope>
</reference>
<keyword evidence="3" id="KW-1185">Reference proteome</keyword>
<dbReference type="AlphaFoldDB" id="A0A0D3JG52"/>
<sequence length="302" mass="31530">MVTTLQSSSAHPDTATTVVTVEDVLWAEDSFHATPNHIRVRLSCRTPAILVDRKTNVIVAANVAWQDQCGYRAEAIGATPKILAGERTDAAKAARFTQRVYGREGRAGTTLVNYRSDGTPFLHTITASRIGDFFLAKSTRSIDLQTASAPHLGAIGVALLAACVLIHLFSAVSSVGDSATSTGTASPPLPADRIPVHGVASAFVAAALAHQPFFQPKAADPPAQIDSSSALVAEGAPVVGICLLALLVAAMWEEESAAAKVNDEDDDDEIDVAGSHFLGPVPLVEVVFTAAICLFLVAQGPQ</sequence>
<proteinExistence type="predicted"/>
<evidence type="ECO:0000313" key="2">
    <source>
        <dbReference type="EnsemblProtists" id="EOD22487"/>
    </source>
</evidence>
<protein>
    <recommendedName>
        <fullName evidence="4">PAS domain-containing protein</fullName>
    </recommendedName>
</protein>